<gene>
    <name evidence="1" type="ORF">H257_13376</name>
</gene>
<name>W4FWC0_APHAT</name>
<proteinExistence type="predicted"/>
<organism evidence="1">
    <name type="scientific">Aphanomyces astaci</name>
    <name type="common">Crayfish plague agent</name>
    <dbReference type="NCBI Taxonomy" id="112090"/>
    <lineage>
        <taxon>Eukaryota</taxon>
        <taxon>Sar</taxon>
        <taxon>Stramenopiles</taxon>
        <taxon>Oomycota</taxon>
        <taxon>Saprolegniomycetes</taxon>
        <taxon>Saprolegniales</taxon>
        <taxon>Verrucalvaceae</taxon>
        <taxon>Aphanomyces</taxon>
    </lineage>
</organism>
<dbReference type="RefSeq" id="XP_009839176.1">
    <property type="nucleotide sequence ID" value="XM_009840874.1"/>
</dbReference>
<dbReference type="VEuPathDB" id="FungiDB:H257_13376"/>
<reference evidence="1" key="1">
    <citation type="submission" date="2013-12" db="EMBL/GenBank/DDBJ databases">
        <title>The Genome Sequence of Aphanomyces astaci APO3.</title>
        <authorList>
            <consortium name="The Broad Institute Genomics Platform"/>
            <person name="Russ C."/>
            <person name="Tyler B."/>
            <person name="van West P."/>
            <person name="Dieguez-Uribeondo J."/>
            <person name="Young S.K."/>
            <person name="Zeng Q."/>
            <person name="Gargeya S."/>
            <person name="Fitzgerald M."/>
            <person name="Abouelleil A."/>
            <person name="Alvarado L."/>
            <person name="Chapman S.B."/>
            <person name="Gainer-Dewar J."/>
            <person name="Goldberg J."/>
            <person name="Griggs A."/>
            <person name="Gujja S."/>
            <person name="Hansen M."/>
            <person name="Howarth C."/>
            <person name="Imamovic A."/>
            <person name="Ireland A."/>
            <person name="Larimer J."/>
            <person name="McCowan C."/>
            <person name="Murphy C."/>
            <person name="Pearson M."/>
            <person name="Poon T.W."/>
            <person name="Priest M."/>
            <person name="Roberts A."/>
            <person name="Saif S."/>
            <person name="Shea T."/>
            <person name="Sykes S."/>
            <person name="Wortman J."/>
            <person name="Nusbaum C."/>
            <person name="Birren B."/>
        </authorList>
    </citation>
    <scope>NUCLEOTIDE SEQUENCE [LARGE SCALE GENOMIC DNA]</scope>
    <source>
        <strain evidence="1">APO3</strain>
    </source>
</reference>
<dbReference type="EMBL" id="KI913161">
    <property type="protein sequence ID" value="ETV71236.1"/>
    <property type="molecule type" value="Genomic_DNA"/>
</dbReference>
<accession>W4FWC0</accession>
<evidence type="ECO:0000313" key="1">
    <source>
        <dbReference type="EMBL" id="ETV71236.1"/>
    </source>
</evidence>
<dbReference type="GeneID" id="20815372"/>
<dbReference type="AlphaFoldDB" id="W4FWC0"/>
<protein>
    <submittedName>
        <fullName evidence="1">Uncharacterized protein</fullName>
    </submittedName>
</protein>
<sequence>MNLRNVEAMHAMEVEVLRLTRKLRDIEQVLKIEEVAPDASRPCVGCGDWQTAKGKHRRQLDALARQQDKLAKDLLDERASSSSTKAYCTSVVV</sequence>